<dbReference type="SUPFAM" id="SSF54184">
    <property type="entry name" value="Penicillin-binding protein 2x (pbp-2x), c-terminal domain"/>
    <property type="match status" value="1"/>
</dbReference>
<keyword evidence="1" id="KW-1133">Transmembrane helix</keyword>
<feature type="domain" description="PASTA" evidence="2">
    <location>
        <begin position="41"/>
        <end position="107"/>
    </location>
</feature>
<gene>
    <name evidence="3" type="ORF">GQN54_12960</name>
</gene>
<dbReference type="Gene3D" id="3.30.10.20">
    <property type="match status" value="2"/>
</dbReference>
<proteinExistence type="predicted"/>
<dbReference type="CDD" id="cd06577">
    <property type="entry name" value="PASTA_pknB"/>
    <property type="match status" value="2"/>
</dbReference>
<dbReference type="SMART" id="SM00740">
    <property type="entry name" value="PASTA"/>
    <property type="match status" value="2"/>
</dbReference>
<dbReference type="InterPro" id="IPR005543">
    <property type="entry name" value="PASTA_dom"/>
</dbReference>
<comment type="caution">
    <text evidence="3">The sequence shown here is derived from an EMBL/GenBank/DDBJ whole genome shotgun (WGS) entry which is preliminary data.</text>
</comment>
<dbReference type="Proteomes" id="UP000470771">
    <property type="component" value="Unassembled WGS sequence"/>
</dbReference>
<feature type="transmembrane region" description="Helical" evidence="1">
    <location>
        <begin position="12"/>
        <end position="34"/>
    </location>
</feature>
<dbReference type="Pfam" id="PF03793">
    <property type="entry name" value="PASTA"/>
    <property type="match status" value="1"/>
</dbReference>
<keyword evidence="4" id="KW-1185">Reference proteome</keyword>
<protein>
    <submittedName>
        <fullName evidence="3">PASTA domain-containing protein</fullName>
    </submittedName>
</protein>
<evidence type="ECO:0000313" key="3">
    <source>
        <dbReference type="EMBL" id="NBG67032.1"/>
    </source>
</evidence>
<sequence>MTFFRFVFSKIFAINLLIAIVVVVAAFFAVSNYLTSYTLHGESIEVPNFENYELEQLDDVFKRSQLNYVIVDSIYIKGKSPGTVIEQDPAEGRLVKKGRKVYLTVTATQPPQTTIPNLIDRSMRQAEATLAAYGLKLGEVTYEADPCSNCVLKQQQNGQDIIPGNPIHKGAVIDLVVGKGLGDELVPIPYLYEMNAEMAKVLLKTSLLTVGAEEFDETVVTAEDSANAIIYRQIPAYAPNKSINSGSLVSIFLTMDKNKVVDYAVDTTVTIQP</sequence>
<accession>A0A6N9NMB9</accession>
<evidence type="ECO:0000259" key="2">
    <source>
        <dbReference type="PROSITE" id="PS51178"/>
    </source>
</evidence>
<dbReference type="RefSeq" id="WP_160633982.1">
    <property type="nucleotide sequence ID" value="NZ_WWNE01000012.1"/>
</dbReference>
<dbReference type="EMBL" id="WWNE01000012">
    <property type="protein sequence ID" value="NBG67032.1"/>
    <property type="molecule type" value="Genomic_DNA"/>
</dbReference>
<evidence type="ECO:0000313" key="4">
    <source>
        <dbReference type="Proteomes" id="UP000470771"/>
    </source>
</evidence>
<dbReference type="AlphaFoldDB" id="A0A6N9NMB9"/>
<dbReference type="PROSITE" id="PS51178">
    <property type="entry name" value="PASTA"/>
    <property type="match status" value="2"/>
</dbReference>
<organism evidence="3 4">
    <name type="scientific">Acidiluteibacter ferrifornacis</name>
    <dbReference type="NCBI Taxonomy" id="2692424"/>
    <lineage>
        <taxon>Bacteria</taxon>
        <taxon>Pseudomonadati</taxon>
        <taxon>Bacteroidota</taxon>
        <taxon>Flavobacteriia</taxon>
        <taxon>Flavobacteriales</taxon>
        <taxon>Cryomorphaceae</taxon>
        <taxon>Acidiluteibacter</taxon>
    </lineage>
</organism>
<reference evidence="3 4" key="1">
    <citation type="submission" date="2019-12" db="EMBL/GenBank/DDBJ databases">
        <authorList>
            <person name="Zhao J."/>
        </authorList>
    </citation>
    <scope>NUCLEOTIDE SEQUENCE [LARGE SCALE GENOMIC DNA]</scope>
    <source>
        <strain evidence="3 4">S-15</strain>
    </source>
</reference>
<keyword evidence="1" id="KW-0472">Membrane</keyword>
<name>A0A6N9NMB9_9FLAO</name>
<feature type="domain" description="PASTA" evidence="2">
    <location>
        <begin position="109"/>
        <end position="179"/>
    </location>
</feature>
<evidence type="ECO:0000256" key="1">
    <source>
        <dbReference type="SAM" id="Phobius"/>
    </source>
</evidence>
<keyword evidence="1" id="KW-0812">Transmembrane</keyword>